<keyword evidence="2" id="KW-0812">Transmembrane</keyword>
<feature type="domain" description="AAA+ ATPase" evidence="3">
    <location>
        <begin position="546"/>
        <end position="709"/>
    </location>
</feature>
<dbReference type="GO" id="GO:0005886">
    <property type="term" value="C:plasma membrane"/>
    <property type="evidence" value="ECO:0007669"/>
    <property type="project" value="TreeGrafter"/>
</dbReference>
<sequence length="731" mass="78099">MRSIRLSRPAWVTTASERFEPLGILVRHAKLFAVVFISVLGLTALAYFATPVRYVATGTVLVGDPEPALTQTPGEALKAGDPADMESQLVIARSQRVMRRALSSDEAQAALQAECLAENGEGFGGDCERLFNRMDRLFDYTSTRFAIGAVGRSRVIDISYTSSEPQVAADMANALITAYLEVQRETVAEGQESAASWLRAEASSLNDQIRALDKLIADYRAENGLVRGASGPVGSERLTAISGQLAAAEAAQATASARLAEIRDVALGGSANSTAVLESRTIGDLKQRIIEAEAQLANAETSLGPAHPRLRARVDELRNLNSRLASEIERVTQNAQKQYEAATERVTLLSQQLNNAKTEVSTATGGEVFIEDTVRNAEIKRQQYADLAGRINQLEVERRVRSGNVRLVSEARVPTKPFFPKKVPFAAAGLTLALLLAAVAAFLADKLSPAPVPVTRSKETGSEADASLAPAAPFVEQPAESQAPRRALKFTAILPYIDAADDLDPSPASARLVADGLIRDPDARDALDEFSWIFGSAARSGDGPRAAQVVLVTSPSVGSGKTITTAAVAHHLAASGEKVLVIDCNLKRPLISEMLAPSLPHNHHLPQDPIVRTPVQGLDVVPPGYAKLVLPKSEGSARDLEELLGWARKDYGLILLDGPAATSADIFRLADHAEVVVVCATQDELDTDATRPLIADILASREVEIGVVVTMINFGRDRKPVLQPATDARLG</sequence>
<dbReference type="AlphaFoldDB" id="A0A8J7UJ45"/>
<evidence type="ECO:0000256" key="1">
    <source>
        <dbReference type="SAM" id="Coils"/>
    </source>
</evidence>
<organism evidence="4 5">
    <name type="scientific">Tianweitania sediminis</name>
    <dbReference type="NCBI Taxonomy" id="1502156"/>
    <lineage>
        <taxon>Bacteria</taxon>
        <taxon>Pseudomonadati</taxon>
        <taxon>Pseudomonadota</taxon>
        <taxon>Alphaproteobacteria</taxon>
        <taxon>Hyphomicrobiales</taxon>
        <taxon>Phyllobacteriaceae</taxon>
        <taxon>Tianweitania</taxon>
    </lineage>
</organism>
<dbReference type="GO" id="GO:0004713">
    <property type="term" value="F:protein tyrosine kinase activity"/>
    <property type="evidence" value="ECO:0007669"/>
    <property type="project" value="TreeGrafter"/>
</dbReference>
<dbReference type="InterPro" id="IPR003593">
    <property type="entry name" value="AAA+_ATPase"/>
</dbReference>
<dbReference type="RefSeq" id="WP_209335663.1">
    <property type="nucleotide sequence ID" value="NZ_JAGIYY010000004.1"/>
</dbReference>
<keyword evidence="5" id="KW-1185">Reference proteome</keyword>
<keyword evidence="2" id="KW-1133">Transmembrane helix</keyword>
<protein>
    <recommendedName>
        <fullName evidence="3">AAA+ ATPase domain-containing protein</fullName>
    </recommendedName>
</protein>
<evidence type="ECO:0000313" key="4">
    <source>
        <dbReference type="EMBL" id="MBP0439623.1"/>
    </source>
</evidence>
<proteinExistence type="predicted"/>
<evidence type="ECO:0000313" key="5">
    <source>
        <dbReference type="Proteomes" id="UP000666240"/>
    </source>
</evidence>
<keyword evidence="1" id="KW-0175">Coiled coil</keyword>
<comment type="caution">
    <text evidence="4">The sequence shown here is derived from an EMBL/GenBank/DDBJ whole genome shotgun (WGS) entry which is preliminary data.</text>
</comment>
<name>A0A8J7UJ45_9HYPH</name>
<accession>A0A8J7UJ45</accession>
<dbReference type="Pfam" id="PF13807">
    <property type="entry name" value="GNVR"/>
    <property type="match status" value="1"/>
</dbReference>
<dbReference type="InterPro" id="IPR050445">
    <property type="entry name" value="Bact_polysacc_biosynth/exp"/>
</dbReference>
<dbReference type="InterPro" id="IPR032807">
    <property type="entry name" value="GNVR"/>
</dbReference>
<feature type="transmembrane region" description="Helical" evidence="2">
    <location>
        <begin position="31"/>
        <end position="49"/>
    </location>
</feature>
<evidence type="ECO:0000259" key="3">
    <source>
        <dbReference type="SMART" id="SM00382"/>
    </source>
</evidence>
<dbReference type="SUPFAM" id="SSF52540">
    <property type="entry name" value="P-loop containing nucleoside triphosphate hydrolases"/>
    <property type="match status" value="1"/>
</dbReference>
<feature type="coiled-coil region" evidence="1">
    <location>
        <begin position="282"/>
        <end position="397"/>
    </location>
</feature>
<dbReference type="PANTHER" id="PTHR32309:SF13">
    <property type="entry name" value="FERRIC ENTEROBACTIN TRANSPORT PROTEIN FEPE"/>
    <property type="match status" value="1"/>
</dbReference>
<dbReference type="Gene3D" id="3.40.50.300">
    <property type="entry name" value="P-loop containing nucleotide triphosphate hydrolases"/>
    <property type="match status" value="1"/>
</dbReference>
<reference evidence="4" key="1">
    <citation type="submission" date="2021-03" db="EMBL/GenBank/DDBJ databases">
        <title>Genome sequencing and assembly of Tianweitania sediminis.</title>
        <authorList>
            <person name="Chhetri G."/>
        </authorList>
    </citation>
    <scope>NUCLEOTIDE SEQUENCE</scope>
    <source>
        <strain evidence="4">Z8</strain>
    </source>
</reference>
<dbReference type="EMBL" id="JAGIYY010000004">
    <property type="protein sequence ID" value="MBP0439623.1"/>
    <property type="molecule type" value="Genomic_DNA"/>
</dbReference>
<keyword evidence="2" id="KW-0472">Membrane</keyword>
<dbReference type="Proteomes" id="UP000666240">
    <property type="component" value="Unassembled WGS sequence"/>
</dbReference>
<dbReference type="PANTHER" id="PTHR32309">
    <property type="entry name" value="TYROSINE-PROTEIN KINASE"/>
    <property type="match status" value="1"/>
</dbReference>
<evidence type="ECO:0000256" key="2">
    <source>
        <dbReference type="SAM" id="Phobius"/>
    </source>
</evidence>
<dbReference type="InterPro" id="IPR027417">
    <property type="entry name" value="P-loop_NTPase"/>
</dbReference>
<dbReference type="SMART" id="SM00382">
    <property type="entry name" value="AAA"/>
    <property type="match status" value="1"/>
</dbReference>
<gene>
    <name evidence="4" type="ORF">J5Y06_13260</name>
</gene>